<keyword evidence="2" id="KW-1185">Reference proteome</keyword>
<name>A0ACC2UIZ0_9FUNG</name>
<accession>A0ACC2UIZ0</accession>
<gene>
    <name evidence="1" type="primary">CEG1</name>
    <name evidence="1" type="ORF">DSO57_1003793</name>
</gene>
<dbReference type="Proteomes" id="UP001165960">
    <property type="component" value="Unassembled WGS sequence"/>
</dbReference>
<reference evidence="1" key="1">
    <citation type="submission" date="2022-04" db="EMBL/GenBank/DDBJ databases">
        <title>Genome of the entomopathogenic fungus Entomophthora muscae.</title>
        <authorList>
            <person name="Elya C."/>
            <person name="Lovett B.R."/>
            <person name="Lee E."/>
            <person name="Macias A.M."/>
            <person name="Hajek A.E."/>
            <person name="De Bivort B.L."/>
            <person name="Kasson M.T."/>
            <person name="De Fine Licht H.H."/>
            <person name="Stajich J.E."/>
        </authorList>
    </citation>
    <scope>NUCLEOTIDE SEQUENCE</scope>
    <source>
        <strain evidence="1">Berkeley</strain>
    </source>
</reference>
<proteinExistence type="predicted"/>
<keyword evidence="1" id="KW-0548">Nucleotidyltransferase</keyword>
<protein>
    <submittedName>
        <fullName evidence="1">Dcp1p-Dcp2p decapping enzyme complex alpha subunit</fullName>
        <ecNumber evidence="1">2.7.7.50</ecNumber>
    </submittedName>
</protein>
<comment type="caution">
    <text evidence="1">The sequence shown here is derived from an EMBL/GenBank/DDBJ whole genome shotgun (WGS) entry which is preliminary data.</text>
</comment>
<keyword evidence="1" id="KW-0808">Transferase</keyword>
<dbReference type="EC" id="2.7.7.50" evidence="1"/>
<evidence type="ECO:0000313" key="2">
    <source>
        <dbReference type="Proteomes" id="UP001165960"/>
    </source>
</evidence>
<dbReference type="EMBL" id="QTSX02000719">
    <property type="protein sequence ID" value="KAJ9086456.1"/>
    <property type="molecule type" value="Genomic_DNA"/>
</dbReference>
<sequence>MLSRFNPACKRPETFLIDRKNEYRLLPDIYLPSPLPESPNGFHHLTLIDGELVNDRERNGKTVLRFLAFDLLSIDGRSMINKPFTSRQGHLRTNVVEPFKAWYKKKNTIPSLEILAKVMELSYGMIHILKEQVPHLKHKSDGLIFTSVQGVYVTGTCNTMLKWKPPNENSVDFKLKIEGQGASQVPRFRLAIWKGGDNYEIVDEMGVTASEWRQFKSMYGPKVESRLQDRIVEVSWDADHCPPHSWRFMRFRDDKLHGNHVSVLEKIRKSIADNIGIEMLEQECPDIRSCWKQREAKAKMQAQAASSKSTIAQPNSHTNQTASAPAP</sequence>
<organism evidence="1 2">
    <name type="scientific">Entomophthora muscae</name>
    <dbReference type="NCBI Taxonomy" id="34485"/>
    <lineage>
        <taxon>Eukaryota</taxon>
        <taxon>Fungi</taxon>
        <taxon>Fungi incertae sedis</taxon>
        <taxon>Zoopagomycota</taxon>
        <taxon>Entomophthoromycotina</taxon>
        <taxon>Entomophthoromycetes</taxon>
        <taxon>Entomophthorales</taxon>
        <taxon>Entomophthoraceae</taxon>
        <taxon>Entomophthora</taxon>
    </lineage>
</organism>
<evidence type="ECO:0000313" key="1">
    <source>
        <dbReference type="EMBL" id="KAJ9086456.1"/>
    </source>
</evidence>